<keyword evidence="4" id="KW-0722">Serine protease inhibitor</keyword>
<comment type="subcellular location">
    <subcellularLocation>
        <location evidence="1">Secreted</location>
    </subcellularLocation>
</comment>
<dbReference type="PANTHER" id="PTHR21312:SF28">
    <property type="entry name" value="OVOINHIBITOR-RELATED"/>
    <property type="match status" value="1"/>
</dbReference>
<keyword evidence="5" id="KW-1015">Disulfide bond</keyword>
<dbReference type="Proteomes" id="UP000694389">
    <property type="component" value="Unassembled WGS sequence"/>
</dbReference>
<feature type="chain" id="PRO_5034258907" description="Kazal-like domain-containing protein" evidence="7">
    <location>
        <begin position="38"/>
        <end position="114"/>
    </location>
</feature>
<dbReference type="SUPFAM" id="SSF100895">
    <property type="entry name" value="Kazal-type serine protease inhibitors"/>
    <property type="match status" value="1"/>
</dbReference>
<keyword evidence="2" id="KW-0964">Secreted</keyword>
<reference evidence="9" key="2">
    <citation type="submission" date="2025-09" db="UniProtKB">
        <authorList>
            <consortium name="Ensembl"/>
        </authorList>
    </citation>
    <scope>IDENTIFICATION</scope>
</reference>
<keyword evidence="7" id="KW-0732">Signal</keyword>
<dbReference type="PANTHER" id="PTHR21312">
    <property type="entry name" value="SERINE PROTEASE INHIBITOR"/>
    <property type="match status" value="1"/>
</dbReference>
<dbReference type="InterPro" id="IPR002350">
    <property type="entry name" value="Kazal_dom"/>
</dbReference>
<sequence length="114" mass="12339">MCETNTCWPQKPVHTLEVMKLTVLLCSVLLLSVSVTSLEDETAAPDSDEMSGVPDQEALAEPRELDCEKYEGGTCTKQYDPVCGSDGITYGTECVLCQQNRPLAAVATMIHGNL</sequence>
<dbReference type="InterPro" id="IPR001239">
    <property type="entry name" value="Prot_inh_Kazal-m"/>
</dbReference>
<name>A0A8C4NT78_DICLA</name>
<evidence type="ECO:0000256" key="7">
    <source>
        <dbReference type="SAM" id="SignalP"/>
    </source>
</evidence>
<dbReference type="InterPro" id="IPR036058">
    <property type="entry name" value="Kazal_dom_sf"/>
</dbReference>
<evidence type="ECO:0000256" key="1">
    <source>
        <dbReference type="ARBA" id="ARBA00004613"/>
    </source>
</evidence>
<feature type="domain" description="Kazal-like" evidence="8">
    <location>
        <begin position="61"/>
        <end position="114"/>
    </location>
</feature>
<evidence type="ECO:0000256" key="3">
    <source>
        <dbReference type="ARBA" id="ARBA00022690"/>
    </source>
</evidence>
<dbReference type="Ensembl" id="ENSDLAT00005048482.2">
    <property type="protein sequence ID" value="ENSDLAP00005045411.1"/>
    <property type="gene ID" value="ENSDLAG00005020125.2"/>
</dbReference>
<dbReference type="GO" id="GO:0004867">
    <property type="term" value="F:serine-type endopeptidase inhibitor activity"/>
    <property type="evidence" value="ECO:0007669"/>
    <property type="project" value="UniProtKB-KW"/>
</dbReference>
<dbReference type="GO" id="GO:0005576">
    <property type="term" value="C:extracellular region"/>
    <property type="evidence" value="ECO:0007669"/>
    <property type="project" value="UniProtKB-SubCell"/>
</dbReference>
<dbReference type="PROSITE" id="PS00282">
    <property type="entry name" value="KAZAL_1"/>
    <property type="match status" value="1"/>
</dbReference>
<evidence type="ECO:0000256" key="4">
    <source>
        <dbReference type="ARBA" id="ARBA00022900"/>
    </source>
</evidence>
<dbReference type="Pfam" id="PF00050">
    <property type="entry name" value="Kazal_1"/>
    <property type="match status" value="1"/>
</dbReference>
<dbReference type="PROSITE" id="PS51465">
    <property type="entry name" value="KAZAL_2"/>
    <property type="match status" value="1"/>
</dbReference>
<proteinExistence type="predicted"/>
<evidence type="ECO:0000256" key="6">
    <source>
        <dbReference type="SAM" id="MobiDB-lite"/>
    </source>
</evidence>
<evidence type="ECO:0000256" key="2">
    <source>
        <dbReference type="ARBA" id="ARBA00022525"/>
    </source>
</evidence>
<dbReference type="SMART" id="SM00280">
    <property type="entry name" value="KAZAL"/>
    <property type="match status" value="1"/>
</dbReference>
<organism evidence="9 10">
    <name type="scientific">Dicentrarchus labrax</name>
    <name type="common">European seabass</name>
    <name type="synonym">Morone labrax</name>
    <dbReference type="NCBI Taxonomy" id="13489"/>
    <lineage>
        <taxon>Eukaryota</taxon>
        <taxon>Metazoa</taxon>
        <taxon>Chordata</taxon>
        <taxon>Craniata</taxon>
        <taxon>Vertebrata</taxon>
        <taxon>Euteleostomi</taxon>
        <taxon>Actinopterygii</taxon>
        <taxon>Neopterygii</taxon>
        <taxon>Teleostei</taxon>
        <taxon>Neoteleostei</taxon>
        <taxon>Acanthomorphata</taxon>
        <taxon>Eupercaria</taxon>
        <taxon>Moronidae</taxon>
        <taxon>Dicentrarchus</taxon>
    </lineage>
</organism>
<keyword evidence="3" id="KW-0646">Protease inhibitor</keyword>
<feature type="signal peptide" evidence="7">
    <location>
        <begin position="1"/>
        <end position="37"/>
    </location>
</feature>
<keyword evidence="10" id="KW-1185">Reference proteome</keyword>
<feature type="compositionally biased region" description="Acidic residues" evidence="6">
    <location>
        <begin position="40"/>
        <end position="49"/>
    </location>
</feature>
<dbReference type="GeneTree" id="ENSGT01030000234957"/>
<dbReference type="Gene3D" id="3.30.60.30">
    <property type="match status" value="1"/>
</dbReference>
<evidence type="ECO:0000259" key="8">
    <source>
        <dbReference type="PROSITE" id="PS51465"/>
    </source>
</evidence>
<evidence type="ECO:0000313" key="10">
    <source>
        <dbReference type="Proteomes" id="UP000694389"/>
    </source>
</evidence>
<accession>A0A8C4NT78</accession>
<evidence type="ECO:0000313" key="9">
    <source>
        <dbReference type="Ensembl" id="ENSDLAP00005045411.1"/>
    </source>
</evidence>
<dbReference type="AlphaFoldDB" id="A0A8C4NT78"/>
<feature type="region of interest" description="Disordered" evidence="6">
    <location>
        <begin position="40"/>
        <end position="59"/>
    </location>
</feature>
<reference evidence="9" key="1">
    <citation type="submission" date="2025-08" db="UniProtKB">
        <authorList>
            <consortium name="Ensembl"/>
        </authorList>
    </citation>
    <scope>IDENTIFICATION</scope>
</reference>
<dbReference type="PRINTS" id="PR00290">
    <property type="entry name" value="KAZALINHBTR"/>
</dbReference>
<evidence type="ECO:0000256" key="5">
    <source>
        <dbReference type="ARBA" id="ARBA00023157"/>
    </source>
</evidence>
<protein>
    <recommendedName>
        <fullName evidence="8">Kazal-like domain-containing protein</fullName>
    </recommendedName>
</protein>